<evidence type="ECO:0000256" key="4">
    <source>
        <dbReference type="ARBA" id="ARBA00023136"/>
    </source>
</evidence>
<dbReference type="HOGENOM" id="CLU_009579_24_7_1"/>
<dbReference type="GO" id="GO:0004930">
    <property type="term" value="F:G protein-coupled receptor activity"/>
    <property type="evidence" value="ECO:0007669"/>
    <property type="project" value="InterPro"/>
</dbReference>
<gene>
    <name evidence="7" type="ORF">CAPTEDRAFT_208274</name>
</gene>
<feature type="transmembrane region" description="Helical" evidence="5">
    <location>
        <begin position="65"/>
        <end position="87"/>
    </location>
</feature>
<comment type="subcellular location">
    <subcellularLocation>
        <location evidence="1">Membrane</location>
    </subcellularLocation>
</comment>
<dbReference type="Proteomes" id="UP000014760">
    <property type="component" value="Unassembled WGS sequence"/>
</dbReference>
<evidence type="ECO:0000256" key="2">
    <source>
        <dbReference type="ARBA" id="ARBA00022692"/>
    </source>
</evidence>
<keyword evidence="2 5" id="KW-0812">Transmembrane</keyword>
<evidence type="ECO:0000313" key="7">
    <source>
        <dbReference type="EMBL" id="ELT98169.1"/>
    </source>
</evidence>
<feature type="transmembrane region" description="Helical" evidence="5">
    <location>
        <begin position="194"/>
        <end position="221"/>
    </location>
</feature>
<dbReference type="STRING" id="283909.R7TWN2"/>
<keyword evidence="9" id="KW-1185">Reference proteome</keyword>
<dbReference type="CDD" id="cd14978">
    <property type="entry name" value="7tmA_FMRFamide_R-like"/>
    <property type="match status" value="1"/>
</dbReference>
<dbReference type="PANTHER" id="PTHR46641">
    <property type="entry name" value="FMRFAMIDE RECEPTOR-RELATED"/>
    <property type="match status" value="1"/>
</dbReference>
<dbReference type="AlphaFoldDB" id="R7TWN2"/>
<dbReference type="Pfam" id="PF00001">
    <property type="entry name" value="7tm_1"/>
    <property type="match status" value="1"/>
</dbReference>
<feature type="transmembrane region" description="Helical" evidence="5">
    <location>
        <begin position="150"/>
        <end position="174"/>
    </location>
</feature>
<dbReference type="InterPro" id="IPR052954">
    <property type="entry name" value="GPCR-Ligand_Int"/>
</dbReference>
<keyword evidence="4 5" id="KW-0472">Membrane</keyword>
<organism evidence="7">
    <name type="scientific">Capitella teleta</name>
    <name type="common">Polychaete worm</name>
    <dbReference type="NCBI Taxonomy" id="283909"/>
    <lineage>
        <taxon>Eukaryota</taxon>
        <taxon>Metazoa</taxon>
        <taxon>Spiralia</taxon>
        <taxon>Lophotrochozoa</taxon>
        <taxon>Annelida</taxon>
        <taxon>Polychaeta</taxon>
        <taxon>Sedentaria</taxon>
        <taxon>Scolecida</taxon>
        <taxon>Capitellidae</taxon>
        <taxon>Capitella</taxon>
    </lineage>
</organism>
<evidence type="ECO:0000313" key="8">
    <source>
        <dbReference type="EnsemblMetazoa" id="CapteP208274"/>
    </source>
</evidence>
<dbReference type="InterPro" id="IPR017452">
    <property type="entry name" value="GPCR_Rhodpsn_7TM"/>
</dbReference>
<accession>R7TWN2</accession>
<feature type="domain" description="G-protein coupled receptors family 1 profile" evidence="6">
    <location>
        <begin position="44"/>
        <end position="309"/>
    </location>
</feature>
<evidence type="ECO:0000259" key="6">
    <source>
        <dbReference type="PROSITE" id="PS50262"/>
    </source>
</evidence>
<keyword evidence="3 5" id="KW-1133">Transmembrane helix</keyword>
<protein>
    <recommendedName>
        <fullName evidence="6">G-protein coupled receptors family 1 profile domain-containing protein</fullName>
    </recommendedName>
</protein>
<sequence>METTAAATTLPPSKRFVDTWACTLYYFYSGTIFGGFLVALGLIGNFLSVLVMAPERKKSSTVQALCLLAMADSLLLVVYAGTIPAMGFRKFVFGWMSGYNEDIISSVYLFELARIFNQVSAFITMILTWQRYVAVCIPHKSKQLCTPQMVNRLALASYAISIAFYFPNFFLYTLKKNDRGLFFPVSTSLVKSSAFQTIYSIILSYLMSYIIPVGSLVYMSIKILSNLDPKSSVAKSDRAQNVRKDLTKSSIAIVVLFVLCQSFSPIRRILMWIYDPYLKHALCGGDLVYFSGVPHLALMLNSAANFLIYIVFAKGFRKKMAALFTRNKAVAPLDPSSSVADISLFNEKGSNIEAPLFALFLHVVQLQTFAPFGDSKDVNLKRPHENAF</sequence>
<evidence type="ECO:0000256" key="1">
    <source>
        <dbReference type="ARBA" id="ARBA00004370"/>
    </source>
</evidence>
<dbReference type="GO" id="GO:0016020">
    <property type="term" value="C:membrane"/>
    <property type="evidence" value="ECO:0007669"/>
    <property type="project" value="UniProtKB-SubCell"/>
</dbReference>
<feature type="transmembrane region" description="Helical" evidence="5">
    <location>
        <begin position="251"/>
        <end position="273"/>
    </location>
</feature>
<reference evidence="8" key="3">
    <citation type="submission" date="2015-06" db="UniProtKB">
        <authorList>
            <consortium name="EnsemblMetazoa"/>
        </authorList>
    </citation>
    <scope>IDENTIFICATION</scope>
</reference>
<proteinExistence type="predicted"/>
<feature type="transmembrane region" description="Helical" evidence="5">
    <location>
        <begin position="107"/>
        <end position="129"/>
    </location>
</feature>
<dbReference type="EMBL" id="KB308219">
    <property type="protein sequence ID" value="ELT98169.1"/>
    <property type="molecule type" value="Genomic_DNA"/>
</dbReference>
<dbReference type="PRINTS" id="PR00237">
    <property type="entry name" value="GPCRRHODOPSN"/>
</dbReference>
<dbReference type="InterPro" id="IPR000276">
    <property type="entry name" value="GPCR_Rhodpsn"/>
</dbReference>
<evidence type="ECO:0000256" key="3">
    <source>
        <dbReference type="ARBA" id="ARBA00022989"/>
    </source>
</evidence>
<dbReference type="EnsemblMetazoa" id="CapteT208274">
    <property type="protein sequence ID" value="CapteP208274"/>
    <property type="gene ID" value="CapteG208274"/>
</dbReference>
<dbReference type="Gene3D" id="1.20.1070.10">
    <property type="entry name" value="Rhodopsin 7-helix transmembrane proteins"/>
    <property type="match status" value="1"/>
</dbReference>
<evidence type="ECO:0000313" key="9">
    <source>
        <dbReference type="Proteomes" id="UP000014760"/>
    </source>
</evidence>
<dbReference type="EMBL" id="AMQN01010602">
    <property type="status" value="NOT_ANNOTATED_CDS"/>
    <property type="molecule type" value="Genomic_DNA"/>
</dbReference>
<dbReference type="OMA" id="AVCTMYT"/>
<reference evidence="7 9" key="2">
    <citation type="journal article" date="2013" name="Nature">
        <title>Insights into bilaterian evolution from three spiralian genomes.</title>
        <authorList>
            <person name="Simakov O."/>
            <person name="Marletaz F."/>
            <person name="Cho S.J."/>
            <person name="Edsinger-Gonzales E."/>
            <person name="Havlak P."/>
            <person name="Hellsten U."/>
            <person name="Kuo D.H."/>
            <person name="Larsson T."/>
            <person name="Lv J."/>
            <person name="Arendt D."/>
            <person name="Savage R."/>
            <person name="Osoegawa K."/>
            <person name="de Jong P."/>
            <person name="Grimwood J."/>
            <person name="Chapman J.A."/>
            <person name="Shapiro H."/>
            <person name="Aerts A."/>
            <person name="Otillar R.P."/>
            <person name="Terry A.Y."/>
            <person name="Boore J.L."/>
            <person name="Grigoriev I.V."/>
            <person name="Lindberg D.R."/>
            <person name="Seaver E.C."/>
            <person name="Weisblat D.A."/>
            <person name="Putnam N.H."/>
            <person name="Rokhsar D.S."/>
        </authorList>
    </citation>
    <scope>NUCLEOTIDE SEQUENCE</scope>
    <source>
        <strain evidence="7 9">I ESC-2004</strain>
    </source>
</reference>
<dbReference type="PANTHER" id="PTHR46641:SF2">
    <property type="entry name" value="FMRFAMIDE RECEPTOR"/>
    <property type="match status" value="1"/>
</dbReference>
<evidence type="ECO:0000256" key="5">
    <source>
        <dbReference type="SAM" id="Phobius"/>
    </source>
</evidence>
<feature type="transmembrane region" description="Helical" evidence="5">
    <location>
        <begin position="293"/>
        <end position="312"/>
    </location>
</feature>
<name>R7TWN2_CAPTE</name>
<dbReference type="SUPFAM" id="SSF81321">
    <property type="entry name" value="Family A G protein-coupled receptor-like"/>
    <property type="match status" value="1"/>
</dbReference>
<feature type="transmembrane region" description="Helical" evidence="5">
    <location>
        <begin position="25"/>
        <end position="53"/>
    </location>
</feature>
<reference evidence="9" key="1">
    <citation type="submission" date="2012-12" db="EMBL/GenBank/DDBJ databases">
        <authorList>
            <person name="Hellsten U."/>
            <person name="Grimwood J."/>
            <person name="Chapman J.A."/>
            <person name="Shapiro H."/>
            <person name="Aerts A."/>
            <person name="Otillar R.P."/>
            <person name="Terry A.Y."/>
            <person name="Boore J.L."/>
            <person name="Simakov O."/>
            <person name="Marletaz F."/>
            <person name="Cho S.-J."/>
            <person name="Edsinger-Gonzales E."/>
            <person name="Havlak P."/>
            <person name="Kuo D.-H."/>
            <person name="Larsson T."/>
            <person name="Lv J."/>
            <person name="Arendt D."/>
            <person name="Savage R."/>
            <person name="Osoegawa K."/>
            <person name="de Jong P."/>
            <person name="Lindberg D.R."/>
            <person name="Seaver E.C."/>
            <person name="Weisblat D.A."/>
            <person name="Putnam N.H."/>
            <person name="Grigoriev I.V."/>
            <person name="Rokhsar D.S."/>
        </authorList>
    </citation>
    <scope>NUCLEOTIDE SEQUENCE</scope>
    <source>
        <strain evidence="9">I ESC-2004</strain>
    </source>
</reference>
<dbReference type="PROSITE" id="PS50262">
    <property type="entry name" value="G_PROTEIN_RECEP_F1_2"/>
    <property type="match status" value="1"/>
</dbReference>